<evidence type="ECO:0000313" key="1">
    <source>
        <dbReference type="EMBL" id="KKM27763.1"/>
    </source>
</evidence>
<sequence length="74" mass="8382">MTNHQINIPHANQWRVDLRPNPAPAWNGSLSLNTSMWLVHNRHLTVVSPMLDGLDATMWSGVDQDLWRQRGVAG</sequence>
<protein>
    <submittedName>
        <fullName evidence="1">Uncharacterized protein</fullName>
    </submittedName>
</protein>
<organism evidence="1">
    <name type="scientific">marine sediment metagenome</name>
    <dbReference type="NCBI Taxonomy" id="412755"/>
    <lineage>
        <taxon>unclassified sequences</taxon>
        <taxon>metagenomes</taxon>
        <taxon>ecological metagenomes</taxon>
    </lineage>
</organism>
<reference evidence="1" key="1">
    <citation type="journal article" date="2015" name="Nature">
        <title>Complex archaea that bridge the gap between prokaryotes and eukaryotes.</title>
        <authorList>
            <person name="Spang A."/>
            <person name="Saw J.H."/>
            <person name="Jorgensen S.L."/>
            <person name="Zaremba-Niedzwiedzka K."/>
            <person name="Martijn J."/>
            <person name="Lind A.E."/>
            <person name="van Eijk R."/>
            <person name="Schleper C."/>
            <person name="Guy L."/>
            <person name="Ettema T.J."/>
        </authorList>
    </citation>
    <scope>NUCLEOTIDE SEQUENCE</scope>
</reference>
<dbReference type="EMBL" id="LAZR01012260">
    <property type="protein sequence ID" value="KKM27763.1"/>
    <property type="molecule type" value="Genomic_DNA"/>
</dbReference>
<comment type="caution">
    <text evidence="1">The sequence shown here is derived from an EMBL/GenBank/DDBJ whole genome shotgun (WGS) entry which is preliminary data.</text>
</comment>
<gene>
    <name evidence="1" type="ORF">LCGC14_1571370</name>
</gene>
<name>A0A0F9L0Q9_9ZZZZ</name>
<accession>A0A0F9L0Q9</accession>
<proteinExistence type="predicted"/>
<dbReference type="AlphaFoldDB" id="A0A0F9L0Q9"/>